<dbReference type="InterPro" id="IPR027417">
    <property type="entry name" value="P-loop_NTPase"/>
</dbReference>
<proteinExistence type="inferred from homology"/>
<keyword evidence="5" id="KW-1133">Transmembrane helix</keyword>
<dbReference type="AlphaFoldDB" id="A0A8R1E731"/>
<reference evidence="7" key="1">
    <citation type="submission" date="2010-08" db="EMBL/GenBank/DDBJ databases">
        <authorList>
            <consortium name="Caenorhabditis japonica Sequencing Consortium"/>
            <person name="Wilson R.K."/>
        </authorList>
    </citation>
    <scope>NUCLEOTIDE SEQUENCE [LARGE SCALE GENOMIC DNA]</scope>
    <source>
        <strain evidence="7">DF5081</strain>
    </source>
</reference>
<protein>
    <recommendedName>
        <fullName evidence="8">Adenylate kinase</fullName>
    </recommendedName>
</protein>
<comment type="similarity">
    <text evidence="4">Belongs to the adenylate kinase family.</text>
</comment>
<keyword evidence="3 4" id="KW-0418">Kinase</keyword>
<organism evidence="6 7">
    <name type="scientific">Caenorhabditis japonica</name>
    <dbReference type="NCBI Taxonomy" id="281687"/>
    <lineage>
        <taxon>Eukaryota</taxon>
        <taxon>Metazoa</taxon>
        <taxon>Ecdysozoa</taxon>
        <taxon>Nematoda</taxon>
        <taxon>Chromadorea</taxon>
        <taxon>Rhabditida</taxon>
        <taxon>Rhabditina</taxon>
        <taxon>Rhabditomorpha</taxon>
        <taxon>Rhabditoidea</taxon>
        <taxon>Rhabditidae</taxon>
        <taxon>Peloderinae</taxon>
        <taxon>Caenorhabditis</taxon>
    </lineage>
</organism>
<dbReference type="GO" id="GO:0019205">
    <property type="term" value="F:nucleobase-containing compound kinase activity"/>
    <property type="evidence" value="ECO:0007669"/>
    <property type="project" value="InterPro"/>
</dbReference>
<dbReference type="Gene3D" id="3.40.50.300">
    <property type="entry name" value="P-loop containing nucleotide triphosphate hydrolases"/>
    <property type="match status" value="1"/>
</dbReference>
<feature type="transmembrane region" description="Helical" evidence="5">
    <location>
        <begin position="97"/>
        <end position="118"/>
    </location>
</feature>
<evidence type="ECO:0000256" key="5">
    <source>
        <dbReference type="SAM" id="Phobius"/>
    </source>
</evidence>
<evidence type="ECO:0000256" key="3">
    <source>
        <dbReference type="ARBA" id="ARBA00022777"/>
    </source>
</evidence>
<keyword evidence="1 4" id="KW-0808">Transferase</keyword>
<reference evidence="6" key="2">
    <citation type="submission" date="2022-06" db="UniProtKB">
        <authorList>
            <consortium name="EnsemblMetazoa"/>
        </authorList>
    </citation>
    <scope>IDENTIFICATION</scope>
    <source>
        <strain evidence="6">DF5081</strain>
    </source>
</reference>
<dbReference type="Pfam" id="PF00406">
    <property type="entry name" value="ADK"/>
    <property type="match status" value="1"/>
</dbReference>
<name>A0A8R1E731_CAEJA</name>
<evidence type="ECO:0000256" key="2">
    <source>
        <dbReference type="ARBA" id="ARBA00022741"/>
    </source>
</evidence>
<dbReference type="InterPro" id="IPR000850">
    <property type="entry name" value="Adenylat/UMP-CMP_kin"/>
</dbReference>
<dbReference type="PRINTS" id="PR00094">
    <property type="entry name" value="ADENYLTKNASE"/>
</dbReference>
<dbReference type="Proteomes" id="UP000005237">
    <property type="component" value="Unassembled WGS sequence"/>
</dbReference>
<evidence type="ECO:0000313" key="6">
    <source>
        <dbReference type="EnsemblMetazoa" id="CJA21402.1"/>
    </source>
</evidence>
<dbReference type="GO" id="GO:0006139">
    <property type="term" value="P:nucleobase-containing compound metabolic process"/>
    <property type="evidence" value="ECO:0007669"/>
    <property type="project" value="InterPro"/>
</dbReference>
<dbReference type="GO" id="GO:0005524">
    <property type="term" value="F:ATP binding"/>
    <property type="evidence" value="ECO:0007669"/>
    <property type="project" value="InterPro"/>
</dbReference>
<keyword evidence="2" id="KW-0547">Nucleotide-binding</keyword>
<evidence type="ECO:0000256" key="4">
    <source>
        <dbReference type="RuleBase" id="RU003330"/>
    </source>
</evidence>
<evidence type="ECO:0008006" key="8">
    <source>
        <dbReference type="Google" id="ProtNLM"/>
    </source>
</evidence>
<keyword evidence="5" id="KW-0472">Membrane</keyword>
<dbReference type="EnsemblMetazoa" id="CJA21402.1">
    <property type="protein sequence ID" value="CJA21402.1"/>
    <property type="gene ID" value="WBGene00176974"/>
</dbReference>
<sequence>MKDDLTGEPLIRRSDDNEETLRKRLVQYHQMTVPLVDYYQKHGVHVKVDAAKPVADVKAHIDSVFAKFTQKKVCGFLFIYEKTSLLRSPARLLTQPIGDIVATFYFFYVPLFLIHLYALSFE</sequence>
<evidence type="ECO:0000313" key="7">
    <source>
        <dbReference type="Proteomes" id="UP000005237"/>
    </source>
</evidence>
<evidence type="ECO:0000256" key="1">
    <source>
        <dbReference type="ARBA" id="ARBA00022679"/>
    </source>
</evidence>
<dbReference type="SUPFAM" id="SSF52540">
    <property type="entry name" value="P-loop containing nucleoside triphosphate hydrolases"/>
    <property type="match status" value="1"/>
</dbReference>
<accession>A0A8R1E731</accession>
<keyword evidence="7" id="KW-1185">Reference proteome</keyword>
<keyword evidence="5" id="KW-0812">Transmembrane</keyword>